<accession>A0ABP9A2W3</accession>
<keyword evidence="2" id="KW-1185">Reference proteome</keyword>
<proteinExistence type="predicted"/>
<dbReference type="Proteomes" id="UP001500928">
    <property type="component" value="Unassembled WGS sequence"/>
</dbReference>
<dbReference type="RefSeq" id="WP_345410327.1">
    <property type="nucleotide sequence ID" value="NZ_BAABHO010000001.1"/>
</dbReference>
<evidence type="ECO:0000313" key="1">
    <source>
        <dbReference type="EMBL" id="GAA4772917.1"/>
    </source>
</evidence>
<reference evidence="2" key="1">
    <citation type="journal article" date="2019" name="Int. J. Syst. Evol. Microbiol.">
        <title>The Global Catalogue of Microorganisms (GCM) 10K type strain sequencing project: providing services to taxonomists for standard genome sequencing and annotation.</title>
        <authorList>
            <consortium name="The Broad Institute Genomics Platform"/>
            <consortium name="The Broad Institute Genome Sequencing Center for Infectious Disease"/>
            <person name="Wu L."/>
            <person name="Ma J."/>
        </authorList>
    </citation>
    <scope>NUCLEOTIDE SEQUENCE [LARGE SCALE GENOMIC DNA]</scope>
    <source>
        <strain evidence="2">JCM 17979</strain>
    </source>
</reference>
<name>A0ABP9A2W3_9PSEU</name>
<protein>
    <submittedName>
        <fullName evidence="1">Uncharacterized protein</fullName>
    </submittedName>
</protein>
<evidence type="ECO:0000313" key="2">
    <source>
        <dbReference type="Proteomes" id="UP001500928"/>
    </source>
</evidence>
<gene>
    <name evidence="1" type="ORF">GCM10023200_01620</name>
</gene>
<sequence>MMQLLDGTCLSHSGIAVRVDGREGPATHLASALTRRLPGSMELGGVRWDPFEKFRPHRDLYTVAMPDDLRARALEHLARFRPRRGEAASFSVVKLVTVAAALRSVELQVADQARAERLFGAARAVAATWAASDDAPSYYCAELAATAYGRPFTRAEMTPPAATVSGLGDLARTRWSGRVTRAIARVVDGLDEPRRRSLARLLGVLAREDRGFLHHAAGAIASSAAVAFRRATGVPSAPEPLAPPRVLPALVDPHAVIPYALVTPRMLWAAFGRESLRRVGQPT</sequence>
<dbReference type="EMBL" id="BAABHO010000001">
    <property type="protein sequence ID" value="GAA4772917.1"/>
    <property type="molecule type" value="Genomic_DNA"/>
</dbReference>
<comment type="caution">
    <text evidence="1">The sequence shown here is derived from an EMBL/GenBank/DDBJ whole genome shotgun (WGS) entry which is preliminary data.</text>
</comment>
<organism evidence="1 2">
    <name type="scientific">Actinomycetospora chlora</name>
    <dbReference type="NCBI Taxonomy" id="663608"/>
    <lineage>
        <taxon>Bacteria</taxon>
        <taxon>Bacillati</taxon>
        <taxon>Actinomycetota</taxon>
        <taxon>Actinomycetes</taxon>
        <taxon>Pseudonocardiales</taxon>
        <taxon>Pseudonocardiaceae</taxon>
        <taxon>Actinomycetospora</taxon>
    </lineage>
</organism>